<proteinExistence type="predicted"/>
<dbReference type="eggNOG" id="ENOG502T9V6">
    <property type="taxonomic scope" value="Eukaryota"/>
</dbReference>
<name>B3MBW2_DROAN</name>
<dbReference type="GeneID" id="6494968"/>
<dbReference type="OrthoDB" id="7996686at2759"/>
<protein>
    <submittedName>
        <fullName evidence="2">Uncharacterized protein</fullName>
    </submittedName>
</protein>
<keyword evidence="1" id="KW-0812">Transmembrane</keyword>
<sequence>MAKPSKLKAHLITCSLSLNTYSLITNNPHKMQLKPFTFQIVTCFAVIGLALAYPKDRLTFAEETEKGSALSDSDTISLRSSEALENLYVYERSLSRFRRALEELAYDEAADDMELAEINVFRPLFRYRSQVVKAKNPQQQFG</sequence>
<dbReference type="Proteomes" id="UP000007801">
    <property type="component" value="Unassembled WGS sequence"/>
</dbReference>
<dbReference type="AlphaFoldDB" id="B3MBW2"/>
<reference evidence="2 3" key="1">
    <citation type="journal article" date="2007" name="Nature">
        <title>Evolution of genes and genomes on the Drosophila phylogeny.</title>
        <authorList>
            <consortium name="Drosophila 12 Genomes Consortium"/>
            <person name="Clark A.G."/>
            <person name="Eisen M.B."/>
            <person name="Smith D.R."/>
            <person name="Bergman C.M."/>
            <person name="Oliver B."/>
            <person name="Markow T.A."/>
            <person name="Kaufman T.C."/>
            <person name="Kellis M."/>
            <person name="Gelbart W."/>
            <person name="Iyer V.N."/>
            <person name="Pollard D.A."/>
            <person name="Sackton T.B."/>
            <person name="Larracuente A.M."/>
            <person name="Singh N.D."/>
            <person name="Abad J.P."/>
            <person name="Abt D.N."/>
            <person name="Adryan B."/>
            <person name="Aguade M."/>
            <person name="Akashi H."/>
            <person name="Anderson W.W."/>
            <person name="Aquadro C.F."/>
            <person name="Ardell D.H."/>
            <person name="Arguello R."/>
            <person name="Artieri C.G."/>
            <person name="Barbash D.A."/>
            <person name="Barker D."/>
            <person name="Barsanti P."/>
            <person name="Batterham P."/>
            <person name="Batzoglou S."/>
            <person name="Begun D."/>
            <person name="Bhutkar A."/>
            <person name="Blanco E."/>
            <person name="Bosak S.A."/>
            <person name="Bradley R.K."/>
            <person name="Brand A.D."/>
            <person name="Brent M.R."/>
            <person name="Brooks A.N."/>
            <person name="Brown R.H."/>
            <person name="Butlin R.K."/>
            <person name="Caggese C."/>
            <person name="Calvi B.R."/>
            <person name="Bernardo de Carvalho A."/>
            <person name="Caspi A."/>
            <person name="Castrezana S."/>
            <person name="Celniker S.E."/>
            <person name="Chang J.L."/>
            <person name="Chapple C."/>
            <person name="Chatterji S."/>
            <person name="Chinwalla A."/>
            <person name="Civetta A."/>
            <person name="Clifton S.W."/>
            <person name="Comeron J.M."/>
            <person name="Costello J.C."/>
            <person name="Coyne J.A."/>
            <person name="Daub J."/>
            <person name="David R.G."/>
            <person name="Delcher A.L."/>
            <person name="Delehaunty K."/>
            <person name="Do C.B."/>
            <person name="Ebling H."/>
            <person name="Edwards K."/>
            <person name="Eickbush T."/>
            <person name="Evans J.D."/>
            <person name="Filipski A."/>
            <person name="Findeiss S."/>
            <person name="Freyhult E."/>
            <person name="Fulton L."/>
            <person name="Fulton R."/>
            <person name="Garcia A.C."/>
            <person name="Gardiner A."/>
            <person name="Garfield D.A."/>
            <person name="Garvin B.E."/>
            <person name="Gibson G."/>
            <person name="Gilbert D."/>
            <person name="Gnerre S."/>
            <person name="Godfrey J."/>
            <person name="Good R."/>
            <person name="Gotea V."/>
            <person name="Gravely B."/>
            <person name="Greenberg A.J."/>
            <person name="Griffiths-Jones S."/>
            <person name="Gross S."/>
            <person name="Guigo R."/>
            <person name="Gustafson E.A."/>
            <person name="Haerty W."/>
            <person name="Hahn M.W."/>
            <person name="Halligan D.L."/>
            <person name="Halpern A.L."/>
            <person name="Halter G.M."/>
            <person name="Han M.V."/>
            <person name="Heger A."/>
            <person name="Hillier L."/>
            <person name="Hinrichs A.S."/>
            <person name="Holmes I."/>
            <person name="Hoskins R.A."/>
            <person name="Hubisz M.J."/>
            <person name="Hultmark D."/>
            <person name="Huntley M.A."/>
            <person name="Jaffe D.B."/>
            <person name="Jagadeeshan S."/>
            <person name="Jeck W.R."/>
            <person name="Johnson J."/>
            <person name="Jones C.D."/>
            <person name="Jordan W.C."/>
            <person name="Karpen G.H."/>
            <person name="Kataoka E."/>
            <person name="Keightley P.D."/>
            <person name="Kheradpour P."/>
            <person name="Kirkness E.F."/>
            <person name="Koerich L.B."/>
            <person name="Kristiansen K."/>
            <person name="Kudrna D."/>
            <person name="Kulathinal R.J."/>
            <person name="Kumar S."/>
            <person name="Kwok R."/>
            <person name="Lander E."/>
            <person name="Langley C.H."/>
            <person name="Lapoint R."/>
            <person name="Lazzaro B.P."/>
            <person name="Lee S.J."/>
            <person name="Levesque L."/>
            <person name="Li R."/>
            <person name="Lin C.F."/>
            <person name="Lin M.F."/>
            <person name="Lindblad-Toh K."/>
            <person name="Llopart A."/>
            <person name="Long M."/>
            <person name="Low L."/>
            <person name="Lozovsky E."/>
            <person name="Lu J."/>
            <person name="Luo M."/>
            <person name="Machado C.A."/>
            <person name="Makalowski W."/>
            <person name="Marzo M."/>
            <person name="Matsuda M."/>
            <person name="Matzkin L."/>
            <person name="McAllister B."/>
            <person name="McBride C.S."/>
            <person name="McKernan B."/>
            <person name="McKernan K."/>
            <person name="Mendez-Lago M."/>
            <person name="Minx P."/>
            <person name="Mollenhauer M.U."/>
            <person name="Montooth K."/>
            <person name="Mount S.M."/>
            <person name="Mu X."/>
            <person name="Myers E."/>
            <person name="Negre B."/>
            <person name="Newfeld S."/>
            <person name="Nielsen R."/>
            <person name="Noor M.A."/>
            <person name="O'Grady P."/>
            <person name="Pachter L."/>
            <person name="Papaceit M."/>
            <person name="Parisi M.J."/>
            <person name="Parisi M."/>
            <person name="Parts L."/>
            <person name="Pedersen J.S."/>
            <person name="Pesole G."/>
            <person name="Phillippy A.M."/>
            <person name="Ponting C.P."/>
            <person name="Pop M."/>
            <person name="Porcelli D."/>
            <person name="Powell J.R."/>
            <person name="Prohaska S."/>
            <person name="Pruitt K."/>
            <person name="Puig M."/>
            <person name="Quesneville H."/>
            <person name="Ram K.R."/>
            <person name="Rand D."/>
            <person name="Rasmussen M.D."/>
            <person name="Reed L.K."/>
            <person name="Reenan R."/>
            <person name="Reily A."/>
            <person name="Remington K.A."/>
            <person name="Rieger T.T."/>
            <person name="Ritchie M.G."/>
            <person name="Robin C."/>
            <person name="Rogers Y.H."/>
            <person name="Rohde C."/>
            <person name="Rozas J."/>
            <person name="Rubenfield M.J."/>
            <person name="Ruiz A."/>
            <person name="Russo S."/>
            <person name="Salzberg S.L."/>
            <person name="Sanchez-Gracia A."/>
            <person name="Saranga D.J."/>
            <person name="Sato H."/>
            <person name="Schaeffer S.W."/>
            <person name="Schatz M.C."/>
            <person name="Schlenke T."/>
            <person name="Schwartz R."/>
            <person name="Segarra C."/>
            <person name="Singh R.S."/>
            <person name="Sirot L."/>
            <person name="Sirota M."/>
            <person name="Sisneros N.B."/>
            <person name="Smith C.D."/>
            <person name="Smith T.F."/>
            <person name="Spieth J."/>
            <person name="Stage D.E."/>
            <person name="Stark A."/>
            <person name="Stephan W."/>
            <person name="Strausberg R.L."/>
            <person name="Strempel S."/>
            <person name="Sturgill D."/>
            <person name="Sutton G."/>
            <person name="Sutton G.G."/>
            <person name="Tao W."/>
            <person name="Teichmann S."/>
            <person name="Tobari Y.N."/>
            <person name="Tomimura Y."/>
            <person name="Tsolas J.M."/>
            <person name="Valente V.L."/>
            <person name="Venter E."/>
            <person name="Venter J.C."/>
            <person name="Vicario S."/>
            <person name="Vieira F.G."/>
            <person name="Vilella A.J."/>
            <person name="Villasante A."/>
            <person name="Walenz B."/>
            <person name="Wang J."/>
            <person name="Wasserman M."/>
            <person name="Watts T."/>
            <person name="Wilson D."/>
            <person name="Wilson R.K."/>
            <person name="Wing R.A."/>
            <person name="Wolfner M.F."/>
            <person name="Wong A."/>
            <person name="Wong G.K."/>
            <person name="Wu C.I."/>
            <person name="Wu G."/>
            <person name="Yamamoto D."/>
            <person name="Yang H.P."/>
            <person name="Yang S.P."/>
            <person name="Yorke J.A."/>
            <person name="Yoshida K."/>
            <person name="Zdobnov E."/>
            <person name="Zhang P."/>
            <person name="Zhang Y."/>
            <person name="Zimin A.V."/>
            <person name="Baldwin J."/>
            <person name="Abdouelleil A."/>
            <person name="Abdulkadir J."/>
            <person name="Abebe A."/>
            <person name="Abera B."/>
            <person name="Abreu J."/>
            <person name="Acer S.C."/>
            <person name="Aftuck L."/>
            <person name="Alexander A."/>
            <person name="An P."/>
            <person name="Anderson E."/>
            <person name="Anderson S."/>
            <person name="Arachi H."/>
            <person name="Azer M."/>
            <person name="Bachantsang P."/>
            <person name="Barry A."/>
            <person name="Bayul T."/>
            <person name="Berlin A."/>
            <person name="Bessette D."/>
            <person name="Bloom T."/>
            <person name="Blye J."/>
            <person name="Boguslavskiy L."/>
            <person name="Bonnet C."/>
            <person name="Boukhgalter B."/>
            <person name="Bourzgui I."/>
            <person name="Brown A."/>
            <person name="Cahill P."/>
            <person name="Channer S."/>
            <person name="Cheshatsang Y."/>
            <person name="Chuda L."/>
            <person name="Citroen M."/>
            <person name="Collymore A."/>
            <person name="Cooke P."/>
            <person name="Costello M."/>
            <person name="D'Aco K."/>
            <person name="Daza R."/>
            <person name="De Haan G."/>
            <person name="DeGray S."/>
            <person name="DeMaso C."/>
            <person name="Dhargay N."/>
            <person name="Dooley K."/>
            <person name="Dooley E."/>
            <person name="Doricent M."/>
            <person name="Dorje P."/>
            <person name="Dorjee K."/>
            <person name="Dupes A."/>
            <person name="Elong R."/>
            <person name="Falk J."/>
            <person name="Farina A."/>
            <person name="Faro S."/>
            <person name="Ferguson D."/>
            <person name="Fisher S."/>
            <person name="Foley C.D."/>
            <person name="Franke A."/>
            <person name="Friedrich D."/>
            <person name="Gadbois L."/>
            <person name="Gearin G."/>
            <person name="Gearin C.R."/>
            <person name="Giannoukos G."/>
            <person name="Goode T."/>
            <person name="Graham J."/>
            <person name="Grandbois E."/>
            <person name="Grewal S."/>
            <person name="Gyaltsen K."/>
            <person name="Hafez N."/>
            <person name="Hagos B."/>
            <person name="Hall J."/>
            <person name="Henson C."/>
            <person name="Hollinger A."/>
            <person name="Honan T."/>
            <person name="Huard M.D."/>
            <person name="Hughes L."/>
            <person name="Hurhula B."/>
            <person name="Husby M.E."/>
            <person name="Kamat A."/>
            <person name="Kanga B."/>
            <person name="Kashin S."/>
            <person name="Khazanovich D."/>
            <person name="Kisner P."/>
            <person name="Lance K."/>
            <person name="Lara M."/>
            <person name="Lee W."/>
            <person name="Lennon N."/>
            <person name="Letendre F."/>
            <person name="LeVine R."/>
            <person name="Lipovsky A."/>
            <person name="Liu X."/>
            <person name="Liu J."/>
            <person name="Liu S."/>
            <person name="Lokyitsang T."/>
            <person name="Lokyitsang Y."/>
            <person name="Lubonja R."/>
            <person name="Lui A."/>
            <person name="MacDonald P."/>
            <person name="Magnisalis V."/>
            <person name="Maru K."/>
            <person name="Matthews C."/>
            <person name="McCusker W."/>
            <person name="McDonough S."/>
            <person name="Mehta T."/>
            <person name="Meldrim J."/>
            <person name="Meneus L."/>
            <person name="Mihai O."/>
            <person name="Mihalev A."/>
            <person name="Mihova T."/>
            <person name="Mittelman R."/>
            <person name="Mlenga V."/>
            <person name="Montmayeur A."/>
            <person name="Mulrain L."/>
            <person name="Navidi A."/>
            <person name="Naylor J."/>
            <person name="Negash T."/>
            <person name="Nguyen T."/>
            <person name="Nguyen N."/>
            <person name="Nicol R."/>
            <person name="Norbu C."/>
            <person name="Norbu N."/>
            <person name="Novod N."/>
            <person name="O'Neill B."/>
            <person name="Osman S."/>
            <person name="Markiewicz E."/>
            <person name="Oyono O.L."/>
            <person name="Patti C."/>
            <person name="Phunkhang P."/>
            <person name="Pierre F."/>
            <person name="Priest M."/>
            <person name="Raghuraman S."/>
            <person name="Rege F."/>
            <person name="Reyes R."/>
            <person name="Rise C."/>
            <person name="Rogov P."/>
            <person name="Ross K."/>
            <person name="Ryan E."/>
            <person name="Settipalli S."/>
            <person name="Shea T."/>
            <person name="Sherpa N."/>
            <person name="Shi L."/>
            <person name="Shih D."/>
            <person name="Sparrow T."/>
            <person name="Spaulding J."/>
            <person name="Stalker J."/>
            <person name="Stange-Thomann N."/>
            <person name="Stavropoulos S."/>
            <person name="Stone C."/>
            <person name="Strader C."/>
            <person name="Tesfaye S."/>
            <person name="Thomson T."/>
            <person name="Thoulutsang Y."/>
            <person name="Thoulutsang D."/>
            <person name="Topham K."/>
            <person name="Topping I."/>
            <person name="Tsamla T."/>
            <person name="Vassiliev H."/>
            <person name="Vo A."/>
            <person name="Wangchuk T."/>
            <person name="Wangdi T."/>
            <person name="Weiand M."/>
            <person name="Wilkinson J."/>
            <person name="Wilson A."/>
            <person name="Yadav S."/>
            <person name="Young G."/>
            <person name="Yu Q."/>
            <person name="Zembek L."/>
            <person name="Zhong D."/>
            <person name="Zimmer A."/>
            <person name="Zwirko Z."/>
            <person name="Jaffe D.B."/>
            <person name="Alvarez P."/>
            <person name="Brockman W."/>
            <person name="Butler J."/>
            <person name="Chin C."/>
            <person name="Gnerre S."/>
            <person name="Grabherr M."/>
            <person name="Kleber M."/>
            <person name="Mauceli E."/>
            <person name="MacCallum I."/>
        </authorList>
    </citation>
    <scope>NUCLEOTIDE SEQUENCE [LARGE SCALE GENOMIC DNA]</scope>
    <source>
        <strain evidence="3">Tucson 14024-0371.13</strain>
    </source>
</reference>
<evidence type="ECO:0000256" key="1">
    <source>
        <dbReference type="SAM" id="Phobius"/>
    </source>
</evidence>
<gene>
    <name evidence="2" type="primary">Dana\GF12110</name>
    <name evidence="2" type="synonym">dana_GLEANR_12121</name>
    <name evidence="2" type="ORF">GF12110</name>
</gene>
<keyword evidence="1" id="KW-0472">Membrane</keyword>
<keyword evidence="1" id="KW-1133">Transmembrane helix</keyword>
<dbReference type="InParanoid" id="B3MBW2"/>
<dbReference type="KEGG" id="dan:6494968"/>
<dbReference type="FunCoup" id="B3MBW2">
    <property type="interactions" value="4"/>
</dbReference>
<keyword evidence="3" id="KW-1185">Reference proteome</keyword>
<feature type="transmembrane region" description="Helical" evidence="1">
    <location>
        <begin position="36"/>
        <end position="53"/>
    </location>
</feature>
<dbReference type="HOGENOM" id="CLU_2161018_0_0_1"/>
<evidence type="ECO:0000313" key="3">
    <source>
        <dbReference type="Proteomes" id="UP000007801"/>
    </source>
</evidence>
<evidence type="ECO:0000313" key="2">
    <source>
        <dbReference type="EMBL" id="EDV36133.2"/>
    </source>
</evidence>
<dbReference type="EMBL" id="CH902619">
    <property type="protein sequence ID" value="EDV36133.2"/>
    <property type="molecule type" value="Genomic_DNA"/>
</dbReference>
<organism evidence="2 3">
    <name type="scientific">Drosophila ananassae</name>
    <name type="common">Fruit fly</name>
    <dbReference type="NCBI Taxonomy" id="7217"/>
    <lineage>
        <taxon>Eukaryota</taxon>
        <taxon>Metazoa</taxon>
        <taxon>Ecdysozoa</taxon>
        <taxon>Arthropoda</taxon>
        <taxon>Hexapoda</taxon>
        <taxon>Insecta</taxon>
        <taxon>Pterygota</taxon>
        <taxon>Neoptera</taxon>
        <taxon>Endopterygota</taxon>
        <taxon>Diptera</taxon>
        <taxon>Brachycera</taxon>
        <taxon>Muscomorpha</taxon>
        <taxon>Ephydroidea</taxon>
        <taxon>Drosophilidae</taxon>
        <taxon>Drosophila</taxon>
        <taxon>Sophophora</taxon>
    </lineage>
</organism>
<accession>B3MBW2</accession>